<feature type="transmembrane region" description="Helical" evidence="1">
    <location>
        <begin position="902"/>
        <end position="927"/>
    </location>
</feature>
<dbReference type="PRINTS" id="PR00702">
    <property type="entry name" value="ACRIFLAVINRP"/>
</dbReference>
<keyword evidence="1" id="KW-0472">Membrane</keyword>
<feature type="transmembrane region" description="Helical" evidence="1">
    <location>
        <begin position="359"/>
        <end position="381"/>
    </location>
</feature>
<dbReference type="PANTHER" id="PTHR32063:SF18">
    <property type="entry name" value="CATION EFFLUX SYSTEM PROTEIN"/>
    <property type="match status" value="1"/>
</dbReference>
<evidence type="ECO:0000313" key="3">
    <source>
        <dbReference type="Proteomes" id="UP001623660"/>
    </source>
</evidence>
<dbReference type="SUPFAM" id="SSF82714">
    <property type="entry name" value="Multidrug efflux transporter AcrB TolC docking domain, DN and DC subdomains"/>
    <property type="match status" value="2"/>
</dbReference>
<dbReference type="Gene3D" id="3.30.2090.10">
    <property type="entry name" value="Multidrug efflux transporter AcrB TolC docking domain, DN and DC subdomains"/>
    <property type="match status" value="2"/>
</dbReference>
<dbReference type="Proteomes" id="UP001623660">
    <property type="component" value="Unassembled WGS sequence"/>
</dbReference>
<dbReference type="SUPFAM" id="SSF82866">
    <property type="entry name" value="Multidrug efflux transporter AcrB transmembrane domain"/>
    <property type="match status" value="2"/>
</dbReference>
<name>A0ABW8SSP7_9CLOT</name>
<feature type="transmembrane region" description="Helical" evidence="1">
    <location>
        <begin position="465"/>
        <end position="489"/>
    </location>
</feature>
<feature type="transmembrane region" description="Helical" evidence="1">
    <location>
        <begin position="12"/>
        <end position="32"/>
    </location>
</feature>
<evidence type="ECO:0000313" key="2">
    <source>
        <dbReference type="EMBL" id="MFL0198737.1"/>
    </source>
</evidence>
<dbReference type="Gene3D" id="3.30.70.1440">
    <property type="entry name" value="Multidrug efflux transporter AcrB pore domain"/>
    <property type="match status" value="1"/>
</dbReference>
<dbReference type="Gene3D" id="3.30.70.1320">
    <property type="entry name" value="Multidrug efflux transporter AcrB pore domain like"/>
    <property type="match status" value="1"/>
</dbReference>
<dbReference type="InterPro" id="IPR027463">
    <property type="entry name" value="AcrB_DN_DC_subdom"/>
</dbReference>
<protein>
    <submittedName>
        <fullName evidence="2">Efflux RND transporter permease subunit</fullName>
    </submittedName>
</protein>
<keyword evidence="1" id="KW-1133">Transmembrane helix</keyword>
<feature type="transmembrane region" description="Helical" evidence="1">
    <location>
        <begin position="430"/>
        <end position="453"/>
    </location>
</feature>
<gene>
    <name evidence="2" type="ORF">ACJDU8_24745</name>
</gene>
<feature type="transmembrane region" description="Helical" evidence="1">
    <location>
        <begin position="876"/>
        <end position="896"/>
    </location>
</feature>
<organism evidence="2 3">
    <name type="scientific">Candidatus Clostridium eludens</name>
    <dbReference type="NCBI Taxonomy" id="3381663"/>
    <lineage>
        <taxon>Bacteria</taxon>
        <taxon>Bacillati</taxon>
        <taxon>Bacillota</taxon>
        <taxon>Clostridia</taxon>
        <taxon>Eubacteriales</taxon>
        <taxon>Clostridiaceae</taxon>
        <taxon>Clostridium</taxon>
    </lineage>
</organism>
<dbReference type="SUPFAM" id="SSF82693">
    <property type="entry name" value="Multidrug efflux transporter AcrB pore domain, PN1, PN2, PC1 and PC2 subdomains"/>
    <property type="match status" value="2"/>
</dbReference>
<accession>A0ABW8SSP7</accession>
<dbReference type="RefSeq" id="WP_406794851.1">
    <property type="nucleotide sequence ID" value="NZ_JBJHZX010000085.1"/>
</dbReference>
<keyword evidence="3" id="KW-1185">Reference proteome</keyword>
<dbReference type="EMBL" id="JBJHZX010000085">
    <property type="protein sequence ID" value="MFL0198737.1"/>
    <property type="molecule type" value="Genomic_DNA"/>
</dbReference>
<dbReference type="Gene3D" id="3.30.70.1430">
    <property type="entry name" value="Multidrug efflux transporter AcrB pore domain"/>
    <property type="match status" value="2"/>
</dbReference>
<reference evidence="2 3" key="1">
    <citation type="submission" date="2024-11" db="EMBL/GenBank/DDBJ databases">
        <authorList>
            <person name="Heng Y.C."/>
            <person name="Lim A.C.H."/>
            <person name="Lee J.K.Y."/>
            <person name="Kittelmann S."/>
        </authorList>
    </citation>
    <scope>NUCLEOTIDE SEQUENCE [LARGE SCALE GENOMIC DNA]</scope>
    <source>
        <strain evidence="2 3">WILCCON 0269</strain>
    </source>
</reference>
<evidence type="ECO:0000256" key="1">
    <source>
        <dbReference type="SAM" id="Phobius"/>
    </source>
</evidence>
<feature type="transmembrane region" description="Helical" evidence="1">
    <location>
        <begin position="948"/>
        <end position="967"/>
    </location>
</feature>
<keyword evidence="1" id="KW-0812">Transmembrane</keyword>
<proteinExistence type="predicted"/>
<feature type="transmembrane region" description="Helical" evidence="1">
    <location>
        <begin position="979"/>
        <end position="1002"/>
    </location>
</feature>
<dbReference type="PANTHER" id="PTHR32063">
    <property type="match status" value="1"/>
</dbReference>
<dbReference type="Gene3D" id="1.20.1640.10">
    <property type="entry name" value="Multidrug efflux transporter AcrB transmembrane domain"/>
    <property type="match status" value="2"/>
</dbReference>
<dbReference type="InterPro" id="IPR001036">
    <property type="entry name" value="Acrflvin-R"/>
</dbReference>
<feature type="transmembrane region" description="Helical" evidence="1">
    <location>
        <begin position="850"/>
        <end position="869"/>
    </location>
</feature>
<comment type="caution">
    <text evidence="2">The sequence shown here is derived from an EMBL/GenBank/DDBJ whole genome shotgun (WGS) entry which is preliminary data.</text>
</comment>
<sequence>MELIRTAIKNKKIVLFLVAITIIGGFYCYYIIPKQESPDVSSPAAMITTIYPGASPGDIEKLVTKKIENKAEEIDGYDYMESYSKNSASIVIVYLNNNVDKDKAWRDLRDKINDLKSDLPTGCQDSKIDTNLTETAGMIVSVSGKNYSYEQLGNYADDIKKQLSNVSGISRFDVDGKQDKQVKVEVDWSKINKYSISIEDVCNVLKAQNINIPSGSLNLSTGKIKVDTPGTFTSLHDIENTIVGVSSTTGETVKVKDIAKVYMDYDDDSDLKFTDNGANTVLLAGYFQNNKNIVLIGDDVKKKLADVKKQLPNDLTIDEVTFQPQDVSDSVSFFMKNLREGVILVIITVLIGMGLRNSLVVSAVIPISIAMSFVVMNVLGIKVQQMSTTALIIALGILVDDAIVIGDVIQVGIDRGQTSDEAAFSGIKRLFVPVFTSTLIIVGAFAPLLTIPGSVGEFLRSLPQVVMICVTCSYISALFVTPAMSSLVFRKSKKVDKESKVRKMFHKLLTYGLAHKKTVVMAAVGVFIVSMGIMKTLGMQFFPYVDKNIIYVDISTEKVDDINSTANLVKHVEDILKAQKEVIGYTSAIGGGMPQFYITLPTVAPSKDTAQIMVRINIDKTKRFKTRQELAEYIQGLLDSKIYEGTATVKLLEQAEPTGAPIRLRLTGDDLDKIYAASNKIQQQLKDIPGTLNVRDDAAKKTYEYEVNIDDTKASQLGLLKSDILQQINIALSGYSSSVYRKNGSEYDILVKTNISSVKDLENLQIKSSVTNNKVLLSQVADITLSPELDQIKHYKKDKTVTVYSDIKTGYNSVDVENALSEKIDKMDLNGVKVIYDGEKYQIQKNFTSLAIAGAFTILIIYVLLFIQFKSFIQPLIIMCSLPLSLMGVVIGLLIFKMPLSLTAVMGIISLIGVVIRNAILLIEYIHDGRDEGLSIDEACLQAVSQRFRPIILSSTATITGLIPLAFSKSALFGPMSVTIMFGLLTATFLTFIVVPVVYSLITTKIEQRLVNKNILNI</sequence>
<dbReference type="Pfam" id="PF00873">
    <property type="entry name" value="ACR_tran"/>
    <property type="match status" value="1"/>
</dbReference>
<feature type="transmembrane region" description="Helical" evidence="1">
    <location>
        <begin position="509"/>
        <end position="534"/>
    </location>
</feature>